<dbReference type="PANTHER" id="PTHR32039">
    <property type="entry name" value="MAGNESIUM-CHELATASE SUBUNIT CHLI"/>
    <property type="match status" value="1"/>
</dbReference>
<dbReference type="Gene3D" id="3.30.230.10">
    <property type="match status" value="1"/>
</dbReference>
<protein>
    <submittedName>
        <fullName evidence="5">YifB family Mg chelatase-like AAA ATPase</fullName>
    </submittedName>
</protein>
<evidence type="ECO:0000256" key="1">
    <source>
        <dbReference type="ARBA" id="ARBA00006354"/>
    </source>
</evidence>
<dbReference type="InterPro" id="IPR000523">
    <property type="entry name" value="Mg_chelatse_chII-like_cat_dom"/>
</dbReference>
<accession>A0ABU9HCZ3</accession>
<dbReference type="EMBL" id="JBAKBA010000023">
    <property type="protein sequence ID" value="MEL0659621.1"/>
    <property type="molecule type" value="Genomic_DNA"/>
</dbReference>
<dbReference type="SUPFAM" id="SSF54211">
    <property type="entry name" value="Ribosomal protein S5 domain 2-like"/>
    <property type="match status" value="1"/>
</dbReference>
<evidence type="ECO:0000256" key="2">
    <source>
        <dbReference type="ARBA" id="ARBA00022741"/>
    </source>
</evidence>
<dbReference type="InterPro" id="IPR045006">
    <property type="entry name" value="CHLI-like"/>
</dbReference>
<dbReference type="Proteomes" id="UP001366060">
    <property type="component" value="Unassembled WGS sequence"/>
</dbReference>
<dbReference type="InterPro" id="IPR020568">
    <property type="entry name" value="Ribosomal_Su5_D2-typ_SF"/>
</dbReference>
<evidence type="ECO:0000259" key="4">
    <source>
        <dbReference type="SMART" id="SM00382"/>
    </source>
</evidence>
<dbReference type="Pfam" id="PF13335">
    <property type="entry name" value="Mg_chelatase_C"/>
    <property type="match status" value="1"/>
</dbReference>
<dbReference type="InterPro" id="IPR004482">
    <property type="entry name" value="Mg_chelat-rel"/>
</dbReference>
<comment type="caution">
    <text evidence="5">The sequence shown here is derived from an EMBL/GenBank/DDBJ whole genome shotgun (WGS) entry which is preliminary data.</text>
</comment>
<dbReference type="SUPFAM" id="SSF52540">
    <property type="entry name" value="P-loop containing nucleoside triphosphate hydrolases"/>
    <property type="match status" value="1"/>
</dbReference>
<dbReference type="Pfam" id="PF01078">
    <property type="entry name" value="Mg_chelatase"/>
    <property type="match status" value="1"/>
</dbReference>
<proteinExistence type="inferred from homology"/>
<dbReference type="InterPro" id="IPR014721">
    <property type="entry name" value="Ribsml_uS5_D2-typ_fold_subgr"/>
</dbReference>
<comment type="similarity">
    <text evidence="1">Belongs to the Mg-chelatase subunits D/I family. ComM subfamily.</text>
</comment>
<dbReference type="NCBIfam" id="TIGR00368">
    <property type="entry name" value="YifB family Mg chelatase-like AAA ATPase"/>
    <property type="match status" value="1"/>
</dbReference>
<reference evidence="5 6" key="1">
    <citation type="submission" date="2024-02" db="EMBL/GenBank/DDBJ databases">
        <title>Bacteria isolated from the canopy kelp, Nereocystis luetkeana.</title>
        <authorList>
            <person name="Pfister C.A."/>
            <person name="Younker I.T."/>
            <person name="Light S.H."/>
        </authorList>
    </citation>
    <scope>NUCLEOTIDE SEQUENCE [LARGE SCALE GENOMIC DNA]</scope>
    <source>
        <strain evidence="5 6">TI.2.07</strain>
    </source>
</reference>
<dbReference type="SMART" id="SM00382">
    <property type="entry name" value="AAA"/>
    <property type="match status" value="1"/>
</dbReference>
<dbReference type="RefSeq" id="WP_341628161.1">
    <property type="nucleotide sequence ID" value="NZ_JBAKBA010000023.1"/>
</dbReference>
<evidence type="ECO:0000256" key="3">
    <source>
        <dbReference type="ARBA" id="ARBA00022840"/>
    </source>
</evidence>
<dbReference type="NCBIfam" id="NF007365">
    <property type="entry name" value="PRK09862.1"/>
    <property type="match status" value="1"/>
</dbReference>
<dbReference type="InterPro" id="IPR003593">
    <property type="entry name" value="AAA+_ATPase"/>
</dbReference>
<dbReference type="InterPro" id="IPR027417">
    <property type="entry name" value="P-loop_NTPase"/>
</dbReference>
<dbReference type="CDD" id="cd00009">
    <property type="entry name" value="AAA"/>
    <property type="match status" value="1"/>
</dbReference>
<dbReference type="Pfam" id="PF13541">
    <property type="entry name" value="ChlI"/>
    <property type="match status" value="1"/>
</dbReference>
<name>A0ABU9HCZ3_9GAMM</name>
<evidence type="ECO:0000313" key="6">
    <source>
        <dbReference type="Proteomes" id="UP001366060"/>
    </source>
</evidence>
<dbReference type="InterPro" id="IPR001208">
    <property type="entry name" value="MCM_dom"/>
</dbReference>
<keyword evidence="3" id="KW-0067">ATP-binding</keyword>
<sequence>MALARLVCRSISGVDAPEVEVEVHLGTGLPGFSLVGLPETSVKEAKDRVRSAILNSNFKFPSKRITVNLAPANLPKEGGRFDLAIAIGILLASDQIKCPEILNFECYGELSLSGELRSVDGIIPCALAAKQQKRQVIVCTDNEHECALTGAQGFVAKHLIDVCAFLQQQLTLPSAEQSEAPPAKHSHLDFSDVLGQEQAKRVLEVAAVGSHNLLLIGPPGTGKSMLAERFMTLLPNLKEQQALQTAAVYSVCGKQRDDWFSPPYRAPHHSASAVALVGGGGKPKPGEISLSHHGVLFLDELPEFPRQVLDSLRQPMENHNVTISRAANQVTFPAHFQLIAAMNPSPCGHISGQLRRSTPDQILRYLNRLSGPFLDRFALAIMVPLLPKGMLAESQQGKHNSTEKSADIKARVLVARNIQLQRQGKLNHYLSSQEVNVYCVLTTEDALFLEQAIEKMGLSIRAWHSLLKVARSIADLQQQADITKGHLCEALNYRAMDRLLSSFN</sequence>
<dbReference type="InterPro" id="IPR025158">
    <property type="entry name" value="Mg_chelat-rel_C"/>
</dbReference>
<dbReference type="PANTHER" id="PTHR32039:SF7">
    <property type="entry name" value="COMPETENCE PROTEIN COMM"/>
    <property type="match status" value="1"/>
</dbReference>
<dbReference type="Gene3D" id="3.40.50.300">
    <property type="entry name" value="P-loop containing nucleotide triphosphate hydrolases"/>
    <property type="match status" value="1"/>
</dbReference>
<keyword evidence="2" id="KW-0547">Nucleotide-binding</keyword>
<feature type="domain" description="AAA+ ATPase" evidence="4">
    <location>
        <begin position="209"/>
        <end position="369"/>
    </location>
</feature>
<keyword evidence="6" id="KW-1185">Reference proteome</keyword>
<evidence type="ECO:0000313" key="5">
    <source>
        <dbReference type="EMBL" id="MEL0659621.1"/>
    </source>
</evidence>
<organism evidence="5 6">
    <name type="scientific">Psychromonas arctica</name>
    <dbReference type="NCBI Taxonomy" id="168275"/>
    <lineage>
        <taxon>Bacteria</taxon>
        <taxon>Pseudomonadati</taxon>
        <taxon>Pseudomonadota</taxon>
        <taxon>Gammaproteobacteria</taxon>
        <taxon>Alteromonadales</taxon>
        <taxon>Psychromonadaceae</taxon>
        <taxon>Psychromonas</taxon>
    </lineage>
</organism>
<dbReference type="PRINTS" id="PR01657">
    <property type="entry name" value="MCMFAMILY"/>
</dbReference>
<gene>
    <name evidence="5" type="ORF">V6255_10775</name>
</gene>